<dbReference type="CDD" id="cd00087">
    <property type="entry name" value="FReD"/>
    <property type="match status" value="1"/>
</dbReference>
<dbReference type="GO" id="GO:0005615">
    <property type="term" value="C:extracellular space"/>
    <property type="evidence" value="ECO:0007669"/>
    <property type="project" value="TreeGrafter"/>
</dbReference>
<evidence type="ECO:0000313" key="7">
    <source>
        <dbReference type="Proteomes" id="UP001168821"/>
    </source>
</evidence>
<accession>A0AA38J091</accession>
<dbReference type="PANTHER" id="PTHR19143">
    <property type="entry name" value="FIBRINOGEN/TENASCIN/ANGIOPOEITIN"/>
    <property type="match status" value="1"/>
</dbReference>
<dbReference type="SMART" id="SM00186">
    <property type="entry name" value="FBG"/>
    <property type="match status" value="1"/>
</dbReference>
<sequence>MSSNTLIPLLTLLISNVATAQNSDFWVVSTTQPPPTQQNSNNVCVSGLKEKLKFYDAQISELKNQLHATRKELLSLVEKEVEHSLLTPEDCKDVLGRGYKTSGMYKIKPMYSAKEFWVWCDLTTKGGGWTYIFNRFDGSESFYRNWTDYRDGFGYLSTEFWIGLEHLHHLTNSRNCEVLFELVDWDMKKVYAKYNNFVIGSEEEGYALKSLGTFEGTAGDSLTGHLKMKFTTADRDQDIRKEYNCAVFNKGAWWYNSCYYSHLTGEYVHVKPSTGKNVNKINWNTFRGYDYSLKQVRMMVRPKD</sequence>
<comment type="function">
    <text evidence="2">Lectin involved in innate immunity. Agglutinates all types of human erythrocytes, Gram-positive and Gram-negative bacteria. Has a stronger agglutinating activity towards Gram-negative bacteria than towards Gram-positive bacteria. Specifically recognizes acetyl group-containing substances on agglutinated cells. The hemagglutinating activity was inhibited by EDTA, acetyl group-containing mono- and disaccharides, N-acetyl derivatives of amino acids, other acetyl group-containing substances, propionamide and benzamide. Enhances the antimicrobial activity of big defensin against Gram-positive bacteria but not against Gram-negative bacteria.</text>
</comment>
<evidence type="ECO:0000256" key="4">
    <source>
        <dbReference type="SAM" id="SignalP"/>
    </source>
</evidence>
<name>A0AA38J091_9CUCU</name>
<dbReference type="InterPro" id="IPR014716">
    <property type="entry name" value="Fibrinogen_a/b/g_C_1"/>
</dbReference>
<evidence type="ECO:0000313" key="6">
    <source>
        <dbReference type="EMBL" id="KAJ3664174.1"/>
    </source>
</evidence>
<dbReference type="Pfam" id="PF00147">
    <property type="entry name" value="Fibrinogen_C"/>
    <property type="match status" value="1"/>
</dbReference>
<proteinExistence type="predicted"/>
<evidence type="ECO:0000256" key="3">
    <source>
        <dbReference type="SAM" id="Coils"/>
    </source>
</evidence>
<evidence type="ECO:0000256" key="1">
    <source>
        <dbReference type="ARBA" id="ARBA00023157"/>
    </source>
</evidence>
<dbReference type="NCBIfam" id="NF040941">
    <property type="entry name" value="GGGWT_bact"/>
    <property type="match status" value="1"/>
</dbReference>
<evidence type="ECO:0000256" key="2">
    <source>
        <dbReference type="ARBA" id="ARBA00053344"/>
    </source>
</evidence>
<dbReference type="PANTHER" id="PTHR19143:SF458">
    <property type="entry name" value="FIBRINOGEN C-TERMINAL DOMAIN-CONTAINING PROTEIN-RELATED"/>
    <property type="match status" value="1"/>
</dbReference>
<keyword evidence="3" id="KW-0175">Coiled coil</keyword>
<keyword evidence="7" id="KW-1185">Reference proteome</keyword>
<organism evidence="6 7">
    <name type="scientific">Zophobas morio</name>
    <dbReference type="NCBI Taxonomy" id="2755281"/>
    <lineage>
        <taxon>Eukaryota</taxon>
        <taxon>Metazoa</taxon>
        <taxon>Ecdysozoa</taxon>
        <taxon>Arthropoda</taxon>
        <taxon>Hexapoda</taxon>
        <taxon>Insecta</taxon>
        <taxon>Pterygota</taxon>
        <taxon>Neoptera</taxon>
        <taxon>Endopterygota</taxon>
        <taxon>Coleoptera</taxon>
        <taxon>Polyphaga</taxon>
        <taxon>Cucujiformia</taxon>
        <taxon>Tenebrionidae</taxon>
        <taxon>Zophobas</taxon>
    </lineage>
</organism>
<dbReference type="Proteomes" id="UP001168821">
    <property type="component" value="Unassembled WGS sequence"/>
</dbReference>
<gene>
    <name evidence="6" type="ORF">Zmor_008364</name>
</gene>
<dbReference type="Gene3D" id="3.90.215.10">
    <property type="entry name" value="Gamma Fibrinogen, chain A, domain 1"/>
    <property type="match status" value="1"/>
</dbReference>
<dbReference type="FunFam" id="3.90.215.10:FF:000001">
    <property type="entry name" value="Tenascin isoform 1"/>
    <property type="match status" value="1"/>
</dbReference>
<feature type="domain" description="Fibrinogen C-terminal" evidence="5">
    <location>
        <begin position="82"/>
        <end position="304"/>
    </location>
</feature>
<dbReference type="EMBL" id="JALNTZ010000002">
    <property type="protein sequence ID" value="KAJ3664174.1"/>
    <property type="molecule type" value="Genomic_DNA"/>
</dbReference>
<dbReference type="PROSITE" id="PS51406">
    <property type="entry name" value="FIBRINOGEN_C_2"/>
    <property type="match status" value="1"/>
</dbReference>
<dbReference type="AlphaFoldDB" id="A0AA38J091"/>
<dbReference type="InterPro" id="IPR050373">
    <property type="entry name" value="Fibrinogen_C-term_domain"/>
</dbReference>
<dbReference type="InterPro" id="IPR002181">
    <property type="entry name" value="Fibrinogen_a/b/g_C_dom"/>
</dbReference>
<feature type="chain" id="PRO_5041239274" description="Fibrinogen C-terminal domain-containing protein" evidence="4">
    <location>
        <begin position="21"/>
        <end position="304"/>
    </location>
</feature>
<keyword evidence="1" id="KW-1015">Disulfide bond</keyword>
<dbReference type="GO" id="GO:0030246">
    <property type="term" value="F:carbohydrate binding"/>
    <property type="evidence" value="ECO:0007669"/>
    <property type="project" value="UniProtKB-ARBA"/>
</dbReference>
<dbReference type="SUPFAM" id="SSF56496">
    <property type="entry name" value="Fibrinogen C-terminal domain-like"/>
    <property type="match status" value="1"/>
</dbReference>
<feature type="signal peptide" evidence="4">
    <location>
        <begin position="1"/>
        <end position="20"/>
    </location>
</feature>
<evidence type="ECO:0000259" key="5">
    <source>
        <dbReference type="PROSITE" id="PS51406"/>
    </source>
</evidence>
<dbReference type="InterPro" id="IPR036056">
    <property type="entry name" value="Fibrinogen-like_C"/>
</dbReference>
<feature type="coiled-coil region" evidence="3">
    <location>
        <begin position="45"/>
        <end position="79"/>
    </location>
</feature>
<protein>
    <recommendedName>
        <fullName evidence="5">Fibrinogen C-terminal domain-containing protein</fullName>
    </recommendedName>
</protein>
<reference evidence="6" key="1">
    <citation type="journal article" date="2023" name="G3 (Bethesda)">
        <title>Whole genome assemblies of Zophobas morio and Tenebrio molitor.</title>
        <authorList>
            <person name="Kaur S."/>
            <person name="Stinson S.A."/>
            <person name="diCenzo G.C."/>
        </authorList>
    </citation>
    <scope>NUCLEOTIDE SEQUENCE</scope>
    <source>
        <strain evidence="6">QUZm001</strain>
    </source>
</reference>
<comment type="caution">
    <text evidence="6">The sequence shown here is derived from an EMBL/GenBank/DDBJ whole genome shotgun (WGS) entry which is preliminary data.</text>
</comment>
<keyword evidence="4" id="KW-0732">Signal</keyword>